<comment type="subcellular location">
    <subcellularLocation>
        <location evidence="1">Membrane</location>
    </subcellularLocation>
</comment>
<dbReference type="AlphaFoldDB" id="A0A382XL94"/>
<comment type="similarity">
    <text evidence="2">Belongs to the band 7/mec-2 family. HflK subfamily.</text>
</comment>
<dbReference type="NCBIfam" id="TIGR01933">
    <property type="entry name" value="hflK"/>
    <property type="match status" value="1"/>
</dbReference>
<dbReference type="SUPFAM" id="SSF117892">
    <property type="entry name" value="Band 7/SPFH domain"/>
    <property type="match status" value="1"/>
</dbReference>
<proteinExistence type="inferred from homology"/>
<gene>
    <name evidence="7" type="ORF">METZ01_LOCUS424085</name>
</gene>
<dbReference type="InterPro" id="IPR036013">
    <property type="entry name" value="Band_7/SPFH_dom_sf"/>
</dbReference>
<accession>A0A382XL94</accession>
<feature type="domain" description="Band 7" evidence="6">
    <location>
        <begin position="14"/>
        <end position="132"/>
    </location>
</feature>
<dbReference type="InterPro" id="IPR010201">
    <property type="entry name" value="HflK"/>
</dbReference>
<keyword evidence="3" id="KW-0812">Transmembrane</keyword>
<evidence type="ECO:0000256" key="1">
    <source>
        <dbReference type="ARBA" id="ARBA00004370"/>
    </source>
</evidence>
<dbReference type="Pfam" id="PF01145">
    <property type="entry name" value="Band_7"/>
    <property type="match status" value="1"/>
</dbReference>
<dbReference type="PANTHER" id="PTHR43327:SF2">
    <property type="entry name" value="MODULATOR OF FTSH PROTEASE HFLK"/>
    <property type="match status" value="1"/>
</dbReference>
<dbReference type="InterPro" id="IPR001107">
    <property type="entry name" value="Band_7"/>
</dbReference>
<dbReference type="CDD" id="cd03404">
    <property type="entry name" value="SPFH_HflK"/>
    <property type="match status" value="1"/>
</dbReference>
<dbReference type="Gene3D" id="3.30.479.30">
    <property type="entry name" value="Band 7 domain"/>
    <property type="match status" value="1"/>
</dbReference>
<dbReference type="InterPro" id="IPR050710">
    <property type="entry name" value="Band7/mec-2_domain"/>
</dbReference>
<reference evidence="7" key="1">
    <citation type="submission" date="2018-05" db="EMBL/GenBank/DDBJ databases">
        <authorList>
            <person name="Lanie J.A."/>
            <person name="Ng W.-L."/>
            <person name="Kazmierczak K.M."/>
            <person name="Andrzejewski T.M."/>
            <person name="Davidsen T.M."/>
            <person name="Wayne K.J."/>
            <person name="Tettelin H."/>
            <person name="Glass J.I."/>
            <person name="Rusch D."/>
            <person name="Podicherti R."/>
            <person name="Tsui H.-C.T."/>
            <person name="Winkler M.E."/>
        </authorList>
    </citation>
    <scope>NUCLEOTIDE SEQUENCE</scope>
</reference>
<evidence type="ECO:0000256" key="4">
    <source>
        <dbReference type="ARBA" id="ARBA00022989"/>
    </source>
</evidence>
<evidence type="ECO:0000259" key="6">
    <source>
        <dbReference type="Pfam" id="PF01145"/>
    </source>
</evidence>
<name>A0A382XL94_9ZZZZ</name>
<organism evidence="7">
    <name type="scientific">marine metagenome</name>
    <dbReference type="NCBI Taxonomy" id="408172"/>
    <lineage>
        <taxon>unclassified sequences</taxon>
        <taxon>metagenomes</taxon>
        <taxon>ecological metagenomes</taxon>
    </lineage>
</organism>
<dbReference type="GO" id="GO:0016020">
    <property type="term" value="C:membrane"/>
    <property type="evidence" value="ECO:0007669"/>
    <property type="project" value="UniProtKB-SubCell"/>
</dbReference>
<dbReference type="EMBL" id="UINC01168275">
    <property type="protein sequence ID" value="SVD71231.1"/>
    <property type="molecule type" value="Genomic_DNA"/>
</dbReference>
<evidence type="ECO:0000256" key="3">
    <source>
        <dbReference type="ARBA" id="ARBA00022692"/>
    </source>
</evidence>
<keyword evidence="5" id="KW-0472">Membrane</keyword>
<keyword evidence="4" id="KW-1133">Transmembrane helix</keyword>
<evidence type="ECO:0000256" key="2">
    <source>
        <dbReference type="ARBA" id="ARBA00006971"/>
    </source>
</evidence>
<protein>
    <recommendedName>
        <fullName evidence="6">Band 7 domain-containing protein</fullName>
    </recommendedName>
</protein>
<dbReference type="PANTHER" id="PTHR43327">
    <property type="entry name" value="STOMATIN-LIKE PROTEIN 2, MITOCHONDRIAL"/>
    <property type="match status" value="1"/>
</dbReference>
<feature type="non-terminal residue" evidence="7">
    <location>
        <position position="1"/>
    </location>
</feature>
<evidence type="ECO:0000256" key="5">
    <source>
        <dbReference type="ARBA" id="ARBA00023136"/>
    </source>
</evidence>
<sequence>RESKRILSEESLMLTGDENIVDINFSVFWVIKDAGKFLFNLRSPENSIKSVSESVMREVIANSRISSVLAEGRKDIEIRSLEAIQTVLDNYGSGVQVTQLQLQKVDPPDQVIDSFRDVQRARADKEKSINEAIAYRNDIIPKARGEAAKIVQESEAYKKEVVARSEGDANRFNSILKSYKNNEDVTKNRIYLETLEEVLQNANKVIIDTKQGSGVIPYLPLPEIKKRNKKNKNEIKDEIKDVKQTEENTLNVQ</sequence>
<evidence type="ECO:0000313" key="7">
    <source>
        <dbReference type="EMBL" id="SVD71231.1"/>
    </source>
</evidence>